<sequence length="174" mass="19568">MKNRPNINLACGFVTPLHWVAPASQRVRHLAPGRRWLPSHFMDLARDVPTSLRLGRSGSRWAQNGYVTSLREVAFVQNGCHTSLQWVAPVLVGPKAGTLPRCERSLWYRAGVIPCSSGYQRRSEFEMVTTERARDGDDGARRCELETGDHGGELETITTATCSDSSKETQRKWW</sequence>
<protein>
    <submittedName>
        <fullName evidence="1">Uncharacterized protein</fullName>
    </submittedName>
</protein>
<reference evidence="1" key="1">
    <citation type="submission" date="2019-12" db="EMBL/GenBank/DDBJ databases">
        <title>Genome sequencing and annotation of Brassica cretica.</title>
        <authorList>
            <person name="Studholme D.J."/>
            <person name="Sarris P."/>
        </authorList>
    </citation>
    <scope>NUCLEOTIDE SEQUENCE</scope>
    <source>
        <strain evidence="1">PFS-109/04</strain>
        <tissue evidence="1">Leaf</tissue>
    </source>
</reference>
<gene>
    <name evidence="1" type="ORF">F2Q69_00004740</name>
</gene>
<proteinExistence type="predicted"/>
<evidence type="ECO:0000313" key="2">
    <source>
        <dbReference type="Proteomes" id="UP000712600"/>
    </source>
</evidence>
<dbReference type="EMBL" id="QGKX02001521">
    <property type="protein sequence ID" value="KAF3506475.1"/>
    <property type="molecule type" value="Genomic_DNA"/>
</dbReference>
<accession>A0A8S9NW20</accession>
<dbReference type="Proteomes" id="UP000712600">
    <property type="component" value="Unassembled WGS sequence"/>
</dbReference>
<comment type="caution">
    <text evidence="1">The sequence shown here is derived from an EMBL/GenBank/DDBJ whole genome shotgun (WGS) entry which is preliminary data.</text>
</comment>
<organism evidence="1 2">
    <name type="scientific">Brassica cretica</name>
    <name type="common">Mustard</name>
    <dbReference type="NCBI Taxonomy" id="69181"/>
    <lineage>
        <taxon>Eukaryota</taxon>
        <taxon>Viridiplantae</taxon>
        <taxon>Streptophyta</taxon>
        <taxon>Embryophyta</taxon>
        <taxon>Tracheophyta</taxon>
        <taxon>Spermatophyta</taxon>
        <taxon>Magnoliopsida</taxon>
        <taxon>eudicotyledons</taxon>
        <taxon>Gunneridae</taxon>
        <taxon>Pentapetalae</taxon>
        <taxon>rosids</taxon>
        <taxon>malvids</taxon>
        <taxon>Brassicales</taxon>
        <taxon>Brassicaceae</taxon>
        <taxon>Brassiceae</taxon>
        <taxon>Brassica</taxon>
    </lineage>
</organism>
<evidence type="ECO:0000313" key="1">
    <source>
        <dbReference type="EMBL" id="KAF3506475.1"/>
    </source>
</evidence>
<name>A0A8S9NW20_BRACR</name>
<dbReference type="AlphaFoldDB" id="A0A8S9NW20"/>